<evidence type="ECO:0000259" key="2">
    <source>
        <dbReference type="Pfam" id="PF14230"/>
    </source>
</evidence>
<accession>A0A558B2K9</accession>
<evidence type="ECO:0000313" key="4">
    <source>
        <dbReference type="Proteomes" id="UP000320011"/>
    </source>
</evidence>
<sequence>MLTGCGSGGHTPGFPPGSSGSSDAVAPPVRVFDADAVQAGVRHLLTQSYGLTGVGTVRCPSGQVVQAGISFACAVEVNGSRRTVTLTVRDADGTYAVSAPQP</sequence>
<evidence type="ECO:0000256" key="1">
    <source>
        <dbReference type="SAM" id="MobiDB-lite"/>
    </source>
</evidence>
<reference evidence="3 4" key="1">
    <citation type="submission" date="2019-07" db="EMBL/GenBank/DDBJ databases">
        <authorList>
            <person name="Duangmal K."/>
            <person name="Teo W.F.A."/>
        </authorList>
    </citation>
    <scope>NUCLEOTIDE SEQUENCE [LARGE SCALE GENOMIC DNA]</scope>
    <source>
        <strain evidence="3 4">TBRC 6029</strain>
    </source>
</reference>
<feature type="region of interest" description="Disordered" evidence="1">
    <location>
        <begin position="1"/>
        <end position="26"/>
    </location>
</feature>
<name>A0A558B2K9_9PSEU</name>
<comment type="caution">
    <text evidence="3">The sequence shown here is derived from an EMBL/GenBank/DDBJ whole genome shotgun (WGS) entry which is preliminary data.</text>
</comment>
<dbReference type="OrthoDB" id="3405072at2"/>
<dbReference type="Pfam" id="PF14230">
    <property type="entry name" value="DUF4333"/>
    <property type="match status" value="1"/>
</dbReference>
<dbReference type="Proteomes" id="UP000320011">
    <property type="component" value="Unassembled WGS sequence"/>
</dbReference>
<gene>
    <name evidence="3" type="ORF">FNH05_28870</name>
</gene>
<dbReference type="AlphaFoldDB" id="A0A558B2K9"/>
<reference evidence="3 4" key="2">
    <citation type="submission" date="2019-08" db="EMBL/GenBank/DDBJ databases">
        <title>Amycolatopsis acidicola sp. nov., isolated from peat swamp forest soil.</title>
        <authorList>
            <person name="Srisuk N."/>
        </authorList>
    </citation>
    <scope>NUCLEOTIDE SEQUENCE [LARGE SCALE GENOMIC DNA]</scope>
    <source>
        <strain evidence="3 4">TBRC 6029</strain>
    </source>
</reference>
<protein>
    <submittedName>
        <fullName evidence="3">DUF4333 domain-containing protein</fullName>
    </submittedName>
</protein>
<feature type="compositionally biased region" description="Gly residues" evidence="1">
    <location>
        <begin position="1"/>
        <end position="11"/>
    </location>
</feature>
<organism evidence="3 4">
    <name type="scientific">Amycolatopsis rhizosphaerae</name>
    <dbReference type="NCBI Taxonomy" id="2053003"/>
    <lineage>
        <taxon>Bacteria</taxon>
        <taxon>Bacillati</taxon>
        <taxon>Actinomycetota</taxon>
        <taxon>Actinomycetes</taxon>
        <taxon>Pseudonocardiales</taxon>
        <taxon>Pseudonocardiaceae</taxon>
        <taxon>Amycolatopsis</taxon>
    </lineage>
</organism>
<feature type="domain" description="DUF4333" evidence="2">
    <location>
        <begin position="30"/>
        <end position="93"/>
    </location>
</feature>
<dbReference type="EMBL" id="VJWX01000405">
    <property type="protein sequence ID" value="TVT30754.1"/>
    <property type="molecule type" value="Genomic_DNA"/>
</dbReference>
<keyword evidence="4" id="KW-1185">Reference proteome</keyword>
<evidence type="ECO:0000313" key="3">
    <source>
        <dbReference type="EMBL" id="TVT30754.1"/>
    </source>
</evidence>
<proteinExistence type="predicted"/>
<dbReference type="InterPro" id="IPR025637">
    <property type="entry name" value="DUF4333"/>
</dbReference>